<gene>
    <name evidence="2" type="ORF">DES53_10619</name>
</gene>
<keyword evidence="1" id="KW-1133">Transmembrane helix</keyword>
<reference evidence="2 3" key="1">
    <citation type="submission" date="2018-06" db="EMBL/GenBank/DDBJ databases">
        <title>Genomic Encyclopedia of Type Strains, Phase IV (KMG-IV): sequencing the most valuable type-strain genomes for metagenomic binning, comparative biology and taxonomic classification.</title>
        <authorList>
            <person name="Goeker M."/>
        </authorList>
    </citation>
    <scope>NUCLEOTIDE SEQUENCE [LARGE SCALE GENOMIC DNA]</scope>
    <source>
        <strain evidence="2 3">DSM 25532</strain>
    </source>
</reference>
<accession>A0A366HIW5</accession>
<dbReference type="Proteomes" id="UP000253426">
    <property type="component" value="Unassembled WGS sequence"/>
</dbReference>
<sequence>MFGAALTVRSLLLPLPHVWIRFVLLGRTFDIFLQFLILVGAAVWFDLVMVGMHAHAA</sequence>
<evidence type="ECO:0000313" key="2">
    <source>
        <dbReference type="EMBL" id="RBP42315.1"/>
    </source>
</evidence>
<keyword evidence="3" id="KW-1185">Reference proteome</keyword>
<organism evidence="2 3">
    <name type="scientific">Roseimicrobium gellanilyticum</name>
    <dbReference type="NCBI Taxonomy" id="748857"/>
    <lineage>
        <taxon>Bacteria</taxon>
        <taxon>Pseudomonadati</taxon>
        <taxon>Verrucomicrobiota</taxon>
        <taxon>Verrucomicrobiia</taxon>
        <taxon>Verrucomicrobiales</taxon>
        <taxon>Verrucomicrobiaceae</taxon>
        <taxon>Roseimicrobium</taxon>
    </lineage>
</organism>
<dbReference type="AlphaFoldDB" id="A0A366HIW5"/>
<proteinExistence type="predicted"/>
<feature type="transmembrane region" description="Helical" evidence="1">
    <location>
        <begin position="31"/>
        <end position="52"/>
    </location>
</feature>
<protein>
    <submittedName>
        <fullName evidence="2">Uncharacterized protein</fullName>
    </submittedName>
</protein>
<evidence type="ECO:0000313" key="3">
    <source>
        <dbReference type="Proteomes" id="UP000253426"/>
    </source>
</evidence>
<dbReference type="EMBL" id="QNRR01000006">
    <property type="protein sequence ID" value="RBP42315.1"/>
    <property type="molecule type" value="Genomic_DNA"/>
</dbReference>
<keyword evidence="1" id="KW-0812">Transmembrane</keyword>
<evidence type="ECO:0000256" key="1">
    <source>
        <dbReference type="SAM" id="Phobius"/>
    </source>
</evidence>
<comment type="caution">
    <text evidence="2">The sequence shown here is derived from an EMBL/GenBank/DDBJ whole genome shotgun (WGS) entry which is preliminary data.</text>
</comment>
<name>A0A366HIW5_9BACT</name>
<keyword evidence="1" id="KW-0472">Membrane</keyword>